<evidence type="ECO:0000259" key="3">
    <source>
        <dbReference type="Pfam" id="PF17482"/>
    </source>
</evidence>
<feature type="domain" description="Tail sheath protein subtilisin-like" evidence="2">
    <location>
        <begin position="250"/>
        <end position="413"/>
    </location>
</feature>
<accession>A0ABV3ZE64</accession>
<dbReference type="PANTHER" id="PTHR35861">
    <property type="match status" value="1"/>
</dbReference>
<comment type="similarity">
    <text evidence="1">Belongs to the myoviridae tail sheath protein family.</text>
</comment>
<dbReference type="EMBL" id="JAULBC010000003">
    <property type="protein sequence ID" value="MEX6688176.1"/>
    <property type="molecule type" value="Genomic_DNA"/>
</dbReference>
<proteinExistence type="inferred from homology"/>
<evidence type="ECO:0000256" key="1">
    <source>
        <dbReference type="ARBA" id="ARBA00008005"/>
    </source>
</evidence>
<gene>
    <name evidence="4" type="ORF">QTN47_11755</name>
</gene>
<dbReference type="InterPro" id="IPR020287">
    <property type="entry name" value="Tail_sheath_C"/>
</dbReference>
<dbReference type="Pfam" id="PF04984">
    <property type="entry name" value="Phage_sheath_1"/>
    <property type="match status" value="1"/>
</dbReference>
<dbReference type="Gene3D" id="3.40.50.11780">
    <property type="match status" value="2"/>
</dbReference>
<protein>
    <submittedName>
        <fullName evidence="4">Phage tail sheath subtilisin-like domain-containing protein</fullName>
    </submittedName>
</protein>
<dbReference type="RefSeq" id="WP_369329584.1">
    <property type="nucleotide sequence ID" value="NZ_JAULBC010000003.1"/>
</dbReference>
<keyword evidence="5" id="KW-1185">Reference proteome</keyword>
<sequence length="532" mass="57795">MPVQTTYPGVYIEEIPSGVRTITGVATSITAFIGRALMGPVDEPTIINSFADYDRQFGGLWTESTMSYAVQDFYLNGGSQAVIVRIDNNAGTAQIALPTGAASPNDMLILEASSPGAWGSSLLAEVNYNTQDPTASPLSPPAPDPDLFNLVIYQKNEETQQNQKLEEYLLVSLKKDSSRFLPRVLDQNSTVVGVIKDSDGKWVVPNVRPLETTSPVAASEVTDGDELTFAEYEGDENLKTGIYALLKTDLFNLLCIPPPVRGVDTAASTYSKAVKLCVEKRAMLIVDPPAAWGANVDKAVSNPIQNLGSLGVSGIDARNAALYYPLVVKADPLRENQPDLFAPSGIVAGLMATTDTNRGVWKSPAGIDVALNGVQSLQINLSDKENGQLNPLGINCFRTFPVIGRVIWGARTMRGADQLADEYKYVAVRRTALFIEESLFRGTKWVVFEPNDEPLWAQIRLNVGAFMQNLFRQGAFQGKTPKEAYLVKCDKETTTQNDIDLGIVNILVAFAPLKPAEFVIIKIQQLAGQIDT</sequence>
<dbReference type="Proteomes" id="UP001560573">
    <property type="component" value="Unassembled WGS sequence"/>
</dbReference>
<organism evidence="4 5">
    <name type="scientific">Danxiaibacter flavus</name>
    <dbReference type="NCBI Taxonomy" id="3049108"/>
    <lineage>
        <taxon>Bacteria</taxon>
        <taxon>Pseudomonadati</taxon>
        <taxon>Bacteroidota</taxon>
        <taxon>Chitinophagia</taxon>
        <taxon>Chitinophagales</taxon>
        <taxon>Chitinophagaceae</taxon>
        <taxon>Danxiaibacter</taxon>
    </lineage>
</organism>
<comment type="caution">
    <text evidence="4">The sequence shown here is derived from an EMBL/GenBank/DDBJ whole genome shotgun (WGS) entry which is preliminary data.</text>
</comment>
<evidence type="ECO:0000313" key="4">
    <source>
        <dbReference type="EMBL" id="MEX6688176.1"/>
    </source>
</evidence>
<dbReference type="PANTHER" id="PTHR35861:SF1">
    <property type="entry name" value="PHAGE TAIL SHEATH PROTEIN"/>
    <property type="match status" value="1"/>
</dbReference>
<evidence type="ECO:0000313" key="5">
    <source>
        <dbReference type="Proteomes" id="UP001560573"/>
    </source>
</evidence>
<evidence type="ECO:0000259" key="2">
    <source>
        <dbReference type="Pfam" id="PF04984"/>
    </source>
</evidence>
<name>A0ABV3ZE64_9BACT</name>
<dbReference type="InterPro" id="IPR035089">
    <property type="entry name" value="Phage_sheath_subtilisin"/>
</dbReference>
<feature type="domain" description="Tail sheath protein C-terminal" evidence="3">
    <location>
        <begin position="422"/>
        <end position="524"/>
    </location>
</feature>
<reference evidence="4 5" key="1">
    <citation type="submission" date="2023-07" db="EMBL/GenBank/DDBJ databases">
        <authorList>
            <person name="Lian W.-H."/>
        </authorList>
    </citation>
    <scope>NUCLEOTIDE SEQUENCE [LARGE SCALE GENOMIC DNA]</scope>
    <source>
        <strain evidence="4 5">SYSU DXS3180</strain>
    </source>
</reference>
<dbReference type="Pfam" id="PF17482">
    <property type="entry name" value="Phage_sheath_1C"/>
    <property type="match status" value="1"/>
</dbReference>
<dbReference type="InterPro" id="IPR052042">
    <property type="entry name" value="Tail_sheath_structural"/>
</dbReference>